<evidence type="ECO:0000313" key="2">
    <source>
        <dbReference type="EMBL" id="QNN60115.1"/>
    </source>
</evidence>
<dbReference type="KEGG" id="eio:H9L01_06995"/>
<keyword evidence="3" id="KW-1185">Reference proteome</keyword>
<dbReference type="AlphaFoldDB" id="A0A7G9RWZ0"/>
<protein>
    <submittedName>
        <fullName evidence="2">Uncharacterized protein</fullName>
    </submittedName>
</protein>
<dbReference type="RefSeq" id="WP_187533247.1">
    <property type="nucleotide sequence ID" value="NZ_CBCSHU010000020.1"/>
</dbReference>
<sequence length="61" mass="7290">MFKYRKKKLLTEEEIDAKFKDVELEKNDTKAMIIAALITFLPVMVMLMVIFYGAIWLIFMR</sequence>
<gene>
    <name evidence="2" type="ORF">H9L01_06995</name>
</gene>
<keyword evidence="1" id="KW-1133">Transmembrane helix</keyword>
<feature type="transmembrane region" description="Helical" evidence="1">
    <location>
        <begin position="33"/>
        <end position="59"/>
    </location>
</feature>
<proteinExistence type="predicted"/>
<reference evidence="2 3" key="1">
    <citation type="submission" date="2020-08" db="EMBL/GenBank/DDBJ databases">
        <title>Genome sequence of Erysipelothrix inopinata DSM 15511T.</title>
        <authorList>
            <person name="Hyun D.-W."/>
            <person name="Bae J.-W."/>
        </authorList>
    </citation>
    <scope>NUCLEOTIDE SEQUENCE [LARGE SCALE GENOMIC DNA]</scope>
    <source>
        <strain evidence="2 3">DSM 15511</strain>
    </source>
</reference>
<dbReference type="EMBL" id="CP060715">
    <property type="protein sequence ID" value="QNN60115.1"/>
    <property type="molecule type" value="Genomic_DNA"/>
</dbReference>
<accession>A0A7G9RWZ0</accession>
<organism evidence="2 3">
    <name type="scientific">Erysipelothrix inopinata</name>
    <dbReference type="NCBI Taxonomy" id="225084"/>
    <lineage>
        <taxon>Bacteria</taxon>
        <taxon>Bacillati</taxon>
        <taxon>Bacillota</taxon>
        <taxon>Erysipelotrichia</taxon>
        <taxon>Erysipelotrichales</taxon>
        <taxon>Erysipelotrichaceae</taxon>
        <taxon>Erysipelothrix</taxon>
    </lineage>
</organism>
<keyword evidence="1" id="KW-0472">Membrane</keyword>
<evidence type="ECO:0000313" key="3">
    <source>
        <dbReference type="Proteomes" id="UP000515928"/>
    </source>
</evidence>
<dbReference type="Proteomes" id="UP000515928">
    <property type="component" value="Chromosome"/>
</dbReference>
<keyword evidence="1" id="KW-0812">Transmembrane</keyword>
<evidence type="ECO:0000256" key="1">
    <source>
        <dbReference type="SAM" id="Phobius"/>
    </source>
</evidence>
<name>A0A7G9RWZ0_9FIRM</name>